<dbReference type="Proteomes" id="UP000199476">
    <property type="component" value="Unassembled WGS sequence"/>
</dbReference>
<reference evidence="1 2" key="1">
    <citation type="submission" date="2016-10" db="EMBL/GenBank/DDBJ databases">
        <authorList>
            <person name="de Groot N.N."/>
        </authorList>
    </citation>
    <scope>NUCLEOTIDE SEQUENCE [LARGE SCALE GENOMIC DNA]</scope>
    <source>
        <strain evidence="1 2">SLAS-1</strain>
    </source>
</reference>
<name>A0A1G9JSW4_9FIRM</name>
<proteinExistence type="predicted"/>
<dbReference type="STRING" id="321763.SAMN04488692_10482"/>
<keyword evidence="2" id="KW-1185">Reference proteome</keyword>
<evidence type="ECO:0000313" key="1">
    <source>
        <dbReference type="EMBL" id="SDL40627.1"/>
    </source>
</evidence>
<dbReference type="OrthoDB" id="2112582at2"/>
<accession>A0A1G9JSW4</accession>
<dbReference type="EMBL" id="FNGO01000004">
    <property type="protein sequence ID" value="SDL40627.1"/>
    <property type="molecule type" value="Genomic_DNA"/>
</dbReference>
<gene>
    <name evidence="1" type="ORF">SAMN04488692_10482</name>
</gene>
<dbReference type="AlphaFoldDB" id="A0A1G9JSW4"/>
<dbReference type="RefSeq" id="WP_089758549.1">
    <property type="nucleotide sequence ID" value="NZ_FNGO01000004.1"/>
</dbReference>
<sequence>MADKIYYRVQYPLKKGIQKLKKLDKDEEKLDEMIAGLSEYEKSRLRNFLQDWEEGGRNDLVQFIEELEERL</sequence>
<protein>
    <submittedName>
        <fullName evidence="1">Uncharacterized protein</fullName>
    </submittedName>
</protein>
<organism evidence="1 2">
    <name type="scientific">Halarsenatibacter silvermanii</name>
    <dbReference type="NCBI Taxonomy" id="321763"/>
    <lineage>
        <taxon>Bacteria</taxon>
        <taxon>Bacillati</taxon>
        <taxon>Bacillota</taxon>
        <taxon>Clostridia</taxon>
        <taxon>Halanaerobiales</taxon>
        <taxon>Halarsenatibacteraceae</taxon>
        <taxon>Halarsenatibacter</taxon>
    </lineage>
</organism>
<evidence type="ECO:0000313" key="2">
    <source>
        <dbReference type="Proteomes" id="UP000199476"/>
    </source>
</evidence>